<accession>A0A0B1ZG26</accession>
<dbReference type="STRING" id="1348853.LK12_20230"/>
<dbReference type="RefSeq" id="WP_039288292.1">
    <property type="nucleotide sequence ID" value="NZ_JTDI01000007.1"/>
</dbReference>
<sequence length="344" mass="38139">MAQTDMSGGLPPDADLMMEVPPKPPFDWVREGTSFWLFEENGAFGIPRNGVEAEPHTWDNRRYQANFAFAGGRILHSVGSGAMPSVFDAQGRPAILGGGPLTYRCIEPFRRWLVTFDGMAVDTHVDDQIACTVDRSRQVPLRYEFELEMVVPPNIQDISPAHFATWGKGRQRDAISVGLGSRFEQMLRGEGEVTLDGETQTARVNGSRIKRRSIRTDGLMLRGHCWQAVVFPDGRAAGYEARPAHDDGSEPWNEGFVYQDGTMYPAKATRIPWLTDIVSSGEDVSFELESELGVTRIAGRTTLTTFQLSKAHLHGLRLSQSGARYNWDGISALGMIERSSWASS</sequence>
<dbReference type="AlphaFoldDB" id="A0A0B1ZG26"/>
<protein>
    <submittedName>
        <fullName evidence="1">Uncharacterized protein</fullName>
    </submittedName>
</protein>
<name>A0A0B1ZG26_9SPHN</name>
<keyword evidence="2" id="KW-1185">Reference proteome</keyword>
<comment type="caution">
    <text evidence="1">The sequence shown here is derived from an EMBL/GenBank/DDBJ whole genome shotgun (WGS) entry which is preliminary data.</text>
</comment>
<evidence type="ECO:0000313" key="1">
    <source>
        <dbReference type="EMBL" id="KHK89450.1"/>
    </source>
</evidence>
<organism evidence="1 2">
    <name type="scientific">Novosphingobium malaysiense</name>
    <dbReference type="NCBI Taxonomy" id="1348853"/>
    <lineage>
        <taxon>Bacteria</taxon>
        <taxon>Pseudomonadati</taxon>
        <taxon>Pseudomonadota</taxon>
        <taxon>Alphaproteobacteria</taxon>
        <taxon>Sphingomonadales</taxon>
        <taxon>Sphingomonadaceae</taxon>
        <taxon>Novosphingobium</taxon>
    </lineage>
</organism>
<reference evidence="1 2" key="1">
    <citation type="submission" date="2014-10" db="EMBL/GenBank/DDBJ databases">
        <title>Genome sequence of Novosphingobium malaysiense MUSC 273(T).</title>
        <authorList>
            <person name="Lee L.-H."/>
        </authorList>
    </citation>
    <scope>NUCLEOTIDE SEQUENCE [LARGE SCALE GENOMIC DNA]</scope>
    <source>
        <strain evidence="1 2">MUSC 273</strain>
    </source>
</reference>
<gene>
    <name evidence="1" type="ORF">LK12_20230</name>
</gene>
<dbReference type="OrthoDB" id="115252at2"/>
<proteinExistence type="predicted"/>
<dbReference type="EMBL" id="JTDI01000007">
    <property type="protein sequence ID" value="KHK89450.1"/>
    <property type="molecule type" value="Genomic_DNA"/>
</dbReference>
<dbReference type="Proteomes" id="UP000031057">
    <property type="component" value="Unassembled WGS sequence"/>
</dbReference>
<evidence type="ECO:0000313" key="2">
    <source>
        <dbReference type="Proteomes" id="UP000031057"/>
    </source>
</evidence>